<sequence length="54" mass="5844">MMTQLHAISTPISNDIVQIPFGHTMSDLVPTARCQGEVRSCLVRHSPPPTTASL</sequence>
<dbReference type="Proteomes" id="UP000193411">
    <property type="component" value="Unassembled WGS sequence"/>
</dbReference>
<dbReference type="AlphaFoldDB" id="A0A1Y2HEG5"/>
<organism evidence="1 2">
    <name type="scientific">Catenaria anguillulae PL171</name>
    <dbReference type="NCBI Taxonomy" id="765915"/>
    <lineage>
        <taxon>Eukaryota</taxon>
        <taxon>Fungi</taxon>
        <taxon>Fungi incertae sedis</taxon>
        <taxon>Blastocladiomycota</taxon>
        <taxon>Blastocladiomycetes</taxon>
        <taxon>Blastocladiales</taxon>
        <taxon>Catenariaceae</taxon>
        <taxon>Catenaria</taxon>
    </lineage>
</organism>
<gene>
    <name evidence="1" type="ORF">BCR44DRAFT_1442092</name>
</gene>
<comment type="caution">
    <text evidence="1">The sequence shown here is derived from an EMBL/GenBank/DDBJ whole genome shotgun (WGS) entry which is preliminary data.</text>
</comment>
<proteinExistence type="predicted"/>
<dbReference type="EMBL" id="MCFL01000059">
    <property type="protein sequence ID" value="ORZ31472.1"/>
    <property type="molecule type" value="Genomic_DNA"/>
</dbReference>
<name>A0A1Y2HEG5_9FUNG</name>
<reference evidence="1 2" key="1">
    <citation type="submission" date="2016-07" db="EMBL/GenBank/DDBJ databases">
        <title>Pervasive Adenine N6-methylation of Active Genes in Fungi.</title>
        <authorList>
            <consortium name="DOE Joint Genome Institute"/>
            <person name="Mondo S.J."/>
            <person name="Dannebaum R.O."/>
            <person name="Kuo R.C."/>
            <person name="Labutti K."/>
            <person name="Haridas S."/>
            <person name="Kuo A."/>
            <person name="Salamov A."/>
            <person name="Ahrendt S.R."/>
            <person name="Lipzen A."/>
            <person name="Sullivan W."/>
            <person name="Andreopoulos W.B."/>
            <person name="Clum A."/>
            <person name="Lindquist E."/>
            <person name="Daum C."/>
            <person name="Ramamoorthy G.K."/>
            <person name="Gryganskyi A."/>
            <person name="Culley D."/>
            <person name="Magnuson J.K."/>
            <person name="James T.Y."/>
            <person name="O'Malley M.A."/>
            <person name="Stajich J.E."/>
            <person name="Spatafora J.W."/>
            <person name="Visel A."/>
            <person name="Grigoriev I.V."/>
        </authorList>
    </citation>
    <scope>NUCLEOTIDE SEQUENCE [LARGE SCALE GENOMIC DNA]</scope>
    <source>
        <strain evidence="1 2">PL171</strain>
    </source>
</reference>
<evidence type="ECO:0000313" key="2">
    <source>
        <dbReference type="Proteomes" id="UP000193411"/>
    </source>
</evidence>
<evidence type="ECO:0000313" key="1">
    <source>
        <dbReference type="EMBL" id="ORZ31472.1"/>
    </source>
</evidence>
<accession>A0A1Y2HEG5</accession>
<keyword evidence="2" id="KW-1185">Reference proteome</keyword>
<protein>
    <submittedName>
        <fullName evidence="1">Uncharacterized protein</fullName>
    </submittedName>
</protein>